<comment type="caution">
    <text evidence="6">The sequence shown here is derived from an EMBL/GenBank/DDBJ whole genome shotgun (WGS) entry which is preliminary data.</text>
</comment>
<feature type="domain" description="Aminotransferase class V" evidence="5">
    <location>
        <begin position="76"/>
        <end position="365"/>
    </location>
</feature>
<keyword evidence="6" id="KW-0032">Aminotransferase</keyword>
<dbReference type="AlphaFoldDB" id="A0A398DPM1"/>
<name>A0A398DPM1_9BACT</name>
<dbReference type="PIRSF" id="PIRSF000524">
    <property type="entry name" value="SPT"/>
    <property type="match status" value="1"/>
</dbReference>
<comment type="cofactor">
    <cofactor evidence="1">
        <name>pyridoxal 5'-phosphate</name>
        <dbReference type="ChEBI" id="CHEBI:597326"/>
    </cofactor>
</comment>
<dbReference type="PANTHER" id="PTHR21152:SF40">
    <property type="entry name" value="ALANINE--GLYOXYLATE AMINOTRANSFERASE"/>
    <property type="match status" value="1"/>
</dbReference>
<evidence type="ECO:0000259" key="5">
    <source>
        <dbReference type="Pfam" id="PF00266"/>
    </source>
</evidence>
<organism evidence="6 7">
    <name type="scientific">Candidatus Cryosericum septentrionale</name>
    <dbReference type="NCBI Taxonomy" id="2290913"/>
    <lineage>
        <taxon>Bacteria</taxon>
        <taxon>Pseudomonadati</taxon>
        <taxon>Caldisericota/Cryosericota group</taxon>
        <taxon>Candidatus Cryosericota</taxon>
        <taxon>Candidatus Cryosericia</taxon>
        <taxon>Candidatus Cryosericales</taxon>
        <taxon>Candidatus Cryosericaceae</taxon>
        <taxon>Candidatus Cryosericum</taxon>
    </lineage>
</organism>
<dbReference type="EMBL" id="QXIY01000002">
    <property type="protein sequence ID" value="RIE17582.1"/>
    <property type="molecule type" value="Genomic_DNA"/>
</dbReference>
<evidence type="ECO:0000256" key="3">
    <source>
        <dbReference type="ARBA" id="ARBA00022898"/>
    </source>
</evidence>
<sequence length="394" mass="42080">MPKNCFRTSSRRMRHARSHTDTRRTIMTEGQGRVPSIVRDELPLAGRRLLLVPGQTRTSEEVLRASATSFESWSEVERADTECRDGLTPLFGTEQAGIVVVPGAASLGMEVAVVAASPPGAVVLVLVHGPQGDHIAYVVSRRGRVADILRAQEGGSVDPKLLRARLIETRPSAIVVSHVDADSGIVAPIDDYAAVAREVAPETLLVVDGTWAASCMLQRMDDWHADIVFTDSASTLGGCSGLMLAAVSSRVSMRKVRHDAAASLYIELARWSSPTGAEVPPSLVFALRAALRRIYAEGLSARFARCDGVARGFQEEAAAHGFRVVAPPGHEAATLTALRPPAGVDVQELHAALERHGVDVGMGSAGLIVAHTGDTSPNDLQRFWHAVEALHLQT</sequence>
<evidence type="ECO:0000256" key="1">
    <source>
        <dbReference type="ARBA" id="ARBA00001933"/>
    </source>
</evidence>
<keyword evidence="6" id="KW-0808">Transferase</keyword>
<dbReference type="InterPro" id="IPR015422">
    <property type="entry name" value="PyrdxlP-dep_Trfase_small"/>
</dbReference>
<evidence type="ECO:0000256" key="4">
    <source>
        <dbReference type="SAM" id="MobiDB-lite"/>
    </source>
</evidence>
<dbReference type="GO" id="GO:0008453">
    <property type="term" value="F:alanine-glyoxylate transaminase activity"/>
    <property type="evidence" value="ECO:0007669"/>
    <property type="project" value="TreeGrafter"/>
</dbReference>
<protein>
    <submittedName>
        <fullName evidence="6">Alanine--glyoxylate aminotransferase family protein</fullName>
    </submittedName>
</protein>
<gene>
    <name evidence="6" type="ORF">SMC1_01275</name>
</gene>
<dbReference type="OrthoDB" id="389074at2"/>
<dbReference type="GO" id="GO:0019265">
    <property type="term" value="P:glycine biosynthetic process, by transamination of glyoxylate"/>
    <property type="evidence" value="ECO:0007669"/>
    <property type="project" value="TreeGrafter"/>
</dbReference>
<dbReference type="InterPro" id="IPR024169">
    <property type="entry name" value="SP_NH2Trfase/AEP_transaminase"/>
</dbReference>
<reference evidence="6 7" key="1">
    <citation type="submission" date="2018-09" db="EMBL/GenBank/DDBJ databases">
        <title>Discovery and Ecogenomic Context for Candidatus Cryosericales, a Global Caldiserica Order Active in Thawing Permafrost.</title>
        <authorList>
            <person name="Martinez M.A."/>
            <person name="Woodcroft B.J."/>
            <person name="Ignacio Espinoza J.C."/>
            <person name="Zayed A."/>
            <person name="Singleton C.M."/>
            <person name="Boyd J."/>
            <person name="Li Y.-F."/>
            <person name="Purvine S."/>
            <person name="Maughan H."/>
            <person name="Hodgkins S.B."/>
            <person name="Anderson D."/>
            <person name="Sederholm M."/>
            <person name="Temperton B."/>
            <person name="Saleska S.R."/>
            <person name="Tyson G.W."/>
            <person name="Rich V.I."/>
        </authorList>
    </citation>
    <scope>NUCLEOTIDE SEQUENCE [LARGE SCALE GENOMIC DNA]</scope>
    <source>
        <strain evidence="6 7">SMC1</strain>
    </source>
</reference>
<dbReference type="GO" id="GO:0004760">
    <property type="term" value="F:L-serine-pyruvate transaminase activity"/>
    <property type="evidence" value="ECO:0007669"/>
    <property type="project" value="TreeGrafter"/>
</dbReference>
<dbReference type="SUPFAM" id="SSF53383">
    <property type="entry name" value="PLP-dependent transferases"/>
    <property type="match status" value="1"/>
</dbReference>
<dbReference type="Gene3D" id="3.40.640.10">
    <property type="entry name" value="Type I PLP-dependent aspartate aminotransferase-like (Major domain)"/>
    <property type="match status" value="1"/>
</dbReference>
<feature type="region of interest" description="Disordered" evidence="4">
    <location>
        <begin position="1"/>
        <end position="21"/>
    </location>
</feature>
<evidence type="ECO:0000313" key="6">
    <source>
        <dbReference type="EMBL" id="RIE17582.1"/>
    </source>
</evidence>
<dbReference type="InterPro" id="IPR015421">
    <property type="entry name" value="PyrdxlP-dep_Trfase_major"/>
</dbReference>
<evidence type="ECO:0000313" key="7">
    <source>
        <dbReference type="Proteomes" id="UP000266113"/>
    </source>
</evidence>
<keyword evidence="7" id="KW-1185">Reference proteome</keyword>
<keyword evidence="3" id="KW-0663">Pyridoxal phosphate</keyword>
<dbReference type="PANTHER" id="PTHR21152">
    <property type="entry name" value="AMINOTRANSFERASE CLASS V"/>
    <property type="match status" value="1"/>
</dbReference>
<dbReference type="InterPro" id="IPR000192">
    <property type="entry name" value="Aminotrans_V_dom"/>
</dbReference>
<proteinExistence type="inferred from homology"/>
<comment type="similarity">
    <text evidence="2">Belongs to the class-V pyridoxal-phosphate-dependent aminotransferase family.</text>
</comment>
<accession>A0A398DPM1</accession>
<dbReference type="Gene3D" id="3.90.1150.10">
    <property type="entry name" value="Aspartate Aminotransferase, domain 1"/>
    <property type="match status" value="1"/>
</dbReference>
<evidence type="ECO:0000256" key="2">
    <source>
        <dbReference type="ARBA" id="ARBA00009236"/>
    </source>
</evidence>
<dbReference type="InterPro" id="IPR015424">
    <property type="entry name" value="PyrdxlP-dep_Trfase"/>
</dbReference>
<dbReference type="Proteomes" id="UP000266113">
    <property type="component" value="Unassembled WGS sequence"/>
</dbReference>
<dbReference type="Pfam" id="PF00266">
    <property type="entry name" value="Aminotran_5"/>
    <property type="match status" value="1"/>
</dbReference>